<dbReference type="AlphaFoldDB" id="A0A9W7SWL7"/>
<proteinExistence type="predicted"/>
<keyword evidence="2" id="KW-1185">Reference proteome</keyword>
<reference evidence="1 2" key="2">
    <citation type="journal article" date="2021" name="Curr. Genet.">
        <title>Genetic response to nitrogen starvation in the aggressive Eucalyptus foliar pathogen Teratosphaeria destructans.</title>
        <authorList>
            <person name="Havenga M."/>
            <person name="Wingfield B.D."/>
            <person name="Wingfield M.J."/>
            <person name="Dreyer L.L."/>
            <person name="Roets F."/>
            <person name="Aylward J."/>
        </authorList>
    </citation>
    <scope>NUCLEOTIDE SEQUENCE [LARGE SCALE GENOMIC DNA]</scope>
    <source>
        <strain evidence="1">CMW44962</strain>
    </source>
</reference>
<organism evidence="1 2">
    <name type="scientific">Teratosphaeria destructans</name>
    <dbReference type="NCBI Taxonomy" id="418781"/>
    <lineage>
        <taxon>Eukaryota</taxon>
        <taxon>Fungi</taxon>
        <taxon>Dikarya</taxon>
        <taxon>Ascomycota</taxon>
        <taxon>Pezizomycotina</taxon>
        <taxon>Dothideomycetes</taxon>
        <taxon>Dothideomycetidae</taxon>
        <taxon>Mycosphaerellales</taxon>
        <taxon>Teratosphaeriaceae</taxon>
        <taxon>Teratosphaeria</taxon>
    </lineage>
</organism>
<protein>
    <submittedName>
        <fullName evidence="1">Uncharacterized protein</fullName>
    </submittedName>
</protein>
<accession>A0A9W7SWL7</accession>
<name>A0A9W7SWL7_9PEZI</name>
<reference evidence="1 2" key="1">
    <citation type="journal article" date="2018" name="IMA Fungus">
        <title>IMA Genome-F 10: Nine draft genome sequences of Claviceps purpurea s.lat., including C. arundinis, C. humidiphila, and C. cf. spartinae, pseudomolecules for the pitch canker pathogen Fusarium circinatum, draft genome of Davidsoniella eucalypti, Grosmannia galeiformis, Quambalaria eucalypti, and Teratosphaeria destructans.</title>
        <authorList>
            <person name="Wingfield B.D."/>
            <person name="Liu M."/>
            <person name="Nguyen H.D."/>
            <person name="Lane F.A."/>
            <person name="Morgan S.W."/>
            <person name="De Vos L."/>
            <person name="Wilken P.M."/>
            <person name="Duong T.A."/>
            <person name="Aylward J."/>
            <person name="Coetzee M.P."/>
            <person name="Dadej K."/>
            <person name="De Beer Z.W."/>
            <person name="Findlay W."/>
            <person name="Havenga M."/>
            <person name="Kolarik M."/>
            <person name="Menzies J.G."/>
            <person name="Naidoo K."/>
            <person name="Pochopski O."/>
            <person name="Shoukouhi P."/>
            <person name="Santana Q.C."/>
            <person name="Seifert K.A."/>
            <person name="Soal N."/>
            <person name="Steenkamp E.T."/>
            <person name="Tatham C.T."/>
            <person name="van der Nest M.A."/>
            <person name="Wingfield M.J."/>
        </authorList>
    </citation>
    <scope>NUCLEOTIDE SEQUENCE [LARGE SCALE GENOMIC DNA]</scope>
    <source>
        <strain evidence="1">CMW44962</strain>
    </source>
</reference>
<comment type="caution">
    <text evidence="1">The sequence shown here is derived from an EMBL/GenBank/DDBJ whole genome shotgun (WGS) entry which is preliminary data.</text>
</comment>
<dbReference type="EMBL" id="RIBY02000768">
    <property type="protein sequence ID" value="KAH9837518.1"/>
    <property type="molecule type" value="Genomic_DNA"/>
</dbReference>
<evidence type="ECO:0000313" key="1">
    <source>
        <dbReference type="EMBL" id="KAH9837518.1"/>
    </source>
</evidence>
<sequence>MSSIVLYKLFRFGSDQITRTDRNVGDDGDASVDVPDGKSWLTMARLRIVPVFGDWYASKYRSQYCLDAIETDDDHQNIQADPEPFLDKHTSILE</sequence>
<gene>
    <name evidence="1" type="ORF">Tdes44962_MAKER08330</name>
</gene>
<evidence type="ECO:0000313" key="2">
    <source>
        <dbReference type="Proteomes" id="UP001138500"/>
    </source>
</evidence>
<dbReference type="Proteomes" id="UP001138500">
    <property type="component" value="Unassembled WGS sequence"/>
</dbReference>